<dbReference type="Proteomes" id="UP000828390">
    <property type="component" value="Unassembled WGS sequence"/>
</dbReference>
<evidence type="ECO:0000313" key="3">
    <source>
        <dbReference type="Proteomes" id="UP000828390"/>
    </source>
</evidence>
<evidence type="ECO:0000313" key="2">
    <source>
        <dbReference type="EMBL" id="KAH3778144.1"/>
    </source>
</evidence>
<organism evidence="2 3">
    <name type="scientific">Dreissena polymorpha</name>
    <name type="common">Zebra mussel</name>
    <name type="synonym">Mytilus polymorpha</name>
    <dbReference type="NCBI Taxonomy" id="45954"/>
    <lineage>
        <taxon>Eukaryota</taxon>
        <taxon>Metazoa</taxon>
        <taxon>Spiralia</taxon>
        <taxon>Lophotrochozoa</taxon>
        <taxon>Mollusca</taxon>
        <taxon>Bivalvia</taxon>
        <taxon>Autobranchia</taxon>
        <taxon>Heteroconchia</taxon>
        <taxon>Euheterodonta</taxon>
        <taxon>Imparidentia</taxon>
        <taxon>Neoheterodontei</taxon>
        <taxon>Myida</taxon>
        <taxon>Dreissenoidea</taxon>
        <taxon>Dreissenidae</taxon>
        <taxon>Dreissena</taxon>
    </lineage>
</organism>
<gene>
    <name evidence="2" type="ORF">DPMN_179597</name>
</gene>
<reference evidence="2" key="1">
    <citation type="journal article" date="2019" name="bioRxiv">
        <title>The Genome of the Zebra Mussel, Dreissena polymorpha: A Resource for Invasive Species Research.</title>
        <authorList>
            <person name="McCartney M.A."/>
            <person name="Auch B."/>
            <person name="Kono T."/>
            <person name="Mallez S."/>
            <person name="Zhang Y."/>
            <person name="Obille A."/>
            <person name="Becker A."/>
            <person name="Abrahante J.E."/>
            <person name="Garbe J."/>
            <person name="Badalamenti J.P."/>
            <person name="Herman A."/>
            <person name="Mangelson H."/>
            <person name="Liachko I."/>
            <person name="Sullivan S."/>
            <person name="Sone E.D."/>
            <person name="Koren S."/>
            <person name="Silverstein K.A.T."/>
            <person name="Beckman K.B."/>
            <person name="Gohl D.M."/>
        </authorList>
    </citation>
    <scope>NUCLEOTIDE SEQUENCE</scope>
    <source>
        <strain evidence="2">Duluth1</strain>
        <tissue evidence="2">Whole animal</tissue>
    </source>
</reference>
<protein>
    <submittedName>
        <fullName evidence="2">Uncharacterized protein</fullName>
    </submittedName>
</protein>
<feature type="compositionally biased region" description="Basic and acidic residues" evidence="1">
    <location>
        <begin position="36"/>
        <end position="51"/>
    </location>
</feature>
<feature type="region of interest" description="Disordered" evidence="1">
    <location>
        <begin position="36"/>
        <end position="58"/>
    </location>
</feature>
<keyword evidence="3" id="KW-1185">Reference proteome</keyword>
<evidence type="ECO:0000256" key="1">
    <source>
        <dbReference type="SAM" id="MobiDB-lite"/>
    </source>
</evidence>
<reference evidence="2" key="2">
    <citation type="submission" date="2020-11" db="EMBL/GenBank/DDBJ databases">
        <authorList>
            <person name="McCartney M.A."/>
            <person name="Auch B."/>
            <person name="Kono T."/>
            <person name="Mallez S."/>
            <person name="Becker A."/>
            <person name="Gohl D.M."/>
            <person name="Silverstein K.A.T."/>
            <person name="Koren S."/>
            <person name="Bechman K.B."/>
            <person name="Herman A."/>
            <person name="Abrahante J.E."/>
            <person name="Garbe J."/>
        </authorList>
    </citation>
    <scope>NUCLEOTIDE SEQUENCE</scope>
    <source>
        <strain evidence="2">Duluth1</strain>
        <tissue evidence="2">Whole animal</tissue>
    </source>
</reference>
<dbReference type="AlphaFoldDB" id="A0A9D4IMB4"/>
<name>A0A9D4IMB4_DREPO</name>
<comment type="caution">
    <text evidence="2">The sequence shown here is derived from an EMBL/GenBank/DDBJ whole genome shotgun (WGS) entry which is preliminary data.</text>
</comment>
<proteinExistence type="predicted"/>
<dbReference type="EMBL" id="JAIWYP010000009">
    <property type="protein sequence ID" value="KAH3778144.1"/>
    <property type="molecule type" value="Genomic_DNA"/>
</dbReference>
<accession>A0A9D4IMB4</accession>
<sequence>MTLLLIHSPAEDRLKRLTDELAMTENKLKQATKDLKGIGDNAMSEKEEQKQAIRQKMARKMRTVSTMYLVGMLND</sequence>